<dbReference type="PANTHER" id="PTHR11926">
    <property type="entry name" value="GLUCOSYL/GLUCURONOSYL TRANSFERASES"/>
    <property type="match status" value="1"/>
</dbReference>
<name>A0AA39A1D8_VITRO</name>
<comment type="similarity">
    <text evidence="1">Belongs to the UDP-glycosyltransferase family.</text>
</comment>
<protein>
    <recommendedName>
        <fullName evidence="5">UDP-glycosyltransferase 87A1</fullName>
    </recommendedName>
</protein>
<dbReference type="PANTHER" id="PTHR11926:SF1395">
    <property type="entry name" value="GLYCOSYLTRANSFERASE"/>
    <property type="match status" value="1"/>
</dbReference>
<evidence type="ECO:0008006" key="5">
    <source>
        <dbReference type="Google" id="ProtNLM"/>
    </source>
</evidence>
<dbReference type="Proteomes" id="UP001168098">
    <property type="component" value="Unassembled WGS sequence"/>
</dbReference>
<comment type="caution">
    <text evidence="3">The sequence shown here is derived from an EMBL/GenBank/DDBJ whole genome shotgun (WGS) entry which is preliminary data.</text>
</comment>
<dbReference type="EMBL" id="JARBHA010000006">
    <property type="protein sequence ID" value="KAJ9699062.1"/>
    <property type="molecule type" value="Genomic_DNA"/>
</dbReference>
<evidence type="ECO:0000256" key="2">
    <source>
        <dbReference type="ARBA" id="ARBA00022679"/>
    </source>
</evidence>
<dbReference type="FunFam" id="3.40.50.2000:FF:000138">
    <property type="entry name" value="Glycosyltransferase"/>
    <property type="match status" value="1"/>
</dbReference>
<sequence>MDPTTCTCHVAAIPYPGRGHINPMFNFCYLLASRRDDVLITFVLTQEWLGFIGSDPKPPNLRFFSIPNVIPSELVRAADFPGFFEAVMTKMEDPCERLLDRLKPPVTAIVADTFLFWAVGMGNRRNIQVASLWPMSVSEFYHLHNLIVQAQNSPTDMSEQREEHSDLKKNKQIFGRLKEAFSWVQKAQLLLLTSIYELEAQVIDALKAKFSFPIYSLGPLIPYFKLGHSSIPIPSYQSNNSGCLEWLDSQRLASVLYISLGSFLSVSSAQMDEIAVGLQQSGVRFLWVVHGEAARIKDICGEMGMVVAWCDQLRVLSHDSVGGFWSHCGWNSVVEGVFSGLPFLTFPISMDQHCNGNLIVEDWKIGWRVRRELGKEVLVKRDEIACLVKKFMDLESNEGNEMRRRARELQGICQQAITKGESSYTNLDAFARDIHNAATVEAG</sequence>
<dbReference type="Gene3D" id="3.40.50.2000">
    <property type="entry name" value="Glycogen Phosphorylase B"/>
    <property type="match status" value="2"/>
</dbReference>
<keyword evidence="2" id="KW-0808">Transferase</keyword>
<dbReference type="GO" id="GO:0080043">
    <property type="term" value="F:quercetin 3-O-glucosyltransferase activity"/>
    <property type="evidence" value="ECO:0007669"/>
    <property type="project" value="TreeGrafter"/>
</dbReference>
<evidence type="ECO:0000256" key="1">
    <source>
        <dbReference type="ARBA" id="ARBA00009995"/>
    </source>
</evidence>
<dbReference type="InterPro" id="IPR002213">
    <property type="entry name" value="UDP_glucos_trans"/>
</dbReference>
<evidence type="ECO:0000313" key="4">
    <source>
        <dbReference type="Proteomes" id="UP001168098"/>
    </source>
</evidence>
<dbReference type="AlphaFoldDB" id="A0AA39A1D8"/>
<accession>A0AA39A1D8</accession>
<keyword evidence="4" id="KW-1185">Reference proteome</keyword>
<dbReference type="GO" id="GO:0080044">
    <property type="term" value="F:quercetin 7-O-glucosyltransferase activity"/>
    <property type="evidence" value="ECO:0007669"/>
    <property type="project" value="TreeGrafter"/>
</dbReference>
<reference evidence="3 4" key="1">
    <citation type="journal article" date="2023" name="BMC Biotechnol.">
        <title>Vitis rotundifolia cv Carlos genome sequencing.</title>
        <authorList>
            <person name="Huff M."/>
            <person name="Hulse-Kemp A."/>
            <person name="Scheffler B."/>
            <person name="Youngblood R."/>
            <person name="Simpson S."/>
            <person name="Babiker E."/>
            <person name="Staton M."/>
        </authorList>
    </citation>
    <scope>NUCLEOTIDE SEQUENCE [LARGE SCALE GENOMIC DNA]</scope>
    <source>
        <tissue evidence="3">Leaf</tissue>
    </source>
</reference>
<dbReference type="Pfam" id="PF00201">
    <property type="entry name" value="UDPGT"/>
    <property type="match status" value="1"/>
</dbReference>
<dbReference type="SUPFAM" id="SSF53756">
    <property type="entry name" value="UDP-Glycosyltransferase/glycogen phosphorylase"/>
    <property type="match status" value="1"/>
</dbReference>
<proteinExistence type="inferred from homology"/>
<evidence type="ECO:0000313" key="3">
    <source>
        <dbReference type="EMBL" id="KAJ9699062.1"/>
    </source>
</evidence>
<gene>
    <name evidence="3" type="ORF">PVL29_007912</name>
</gene>
<organism evidence="3 4">
    <name type="scientific">Vitis rotundifolia</name>
    <name type="common">Muscadine grape</name>
    <dbReference type="NCBI Taxonomy" id="103349"/>
    <lineage>
        <taxon>Eukaryota</taxon>
        <taxon>Viridiplantae</taxon>
        <taxon>Streptophyta</taxon>
        <taxon>Embryophyta</taxon>
        <taxon>Tracheophyta</taxon>
        <taxon>Spermatophyta</taxon>
        <taxon>Magnoliopsida</taxon>
        <taxon>eudicotyledons</taxon>
        <taxon>Gunneridae</taxon>
        <taxon>Pentapetalae</taxon>
        <taxon>rosids</taxon>
        <taxon>Vitales</taxon>
        <taxon>Vitaceae</taxon>
        <taxon>Viteae</taxon>
        <taxon>Vitis</taxon>
    </lineage>
</organism>
<dbReference type="CDD" id="cd03784">
    <property type="entry name" value="GT1_Gtf-like"/>
    <property type="match status" value="1"/>
</dbReference>